<name>A0A0V1M1X5_9BILA</name>
<dbReference type="Proteomes" id="UP000054843">
    <property type="component" value="Unassembled WGS sequence"/>
</dbReference>
<organism evidence="1 2">
    <name type="scientific">Trichinella papuae</name>
    <dbReference type="NCBI Taxonomy" id="268474"/>
    <lineage>
        <taxon>Eukaryota</taxon>
        <taxon>Metazoa</taxon>
        <taxon>Ecdysozoa</taxon>
        <taxon>Nematoda</taxon>
        <taxon>Enoplea</taxon>
        <taxon>Dorylaimia</taxon>
        <taxon>Trichinellida</taxon>
        <taxon>Trichinellidae</taxon>
        <taxon>Trichinella</taxon>
    </lineage>
</organism>
<evidence type="ECO:0000313" key="2">
    <source>
        <dbReference type="Proteomes" id="UP000054843"/>
    </source>
</evidence>
<evidence type="ECO:0000313" key="1">
    <source>
        <dbReference type="EMBL" id="KRZ65648.1"/>
    </source>
</evidence>
<dbReference type="EMBL" id="JYDO01000315">
    <property type="protein sequence ID" value="KRZ65648.1"/>
    <property type="molecule type" value="Genomic_DNA"/>
</dbReference>
<accession>A0A0V1M1X5</accession>
<protein>
    <submittedName>
        <fullName evidence="1">Uncharacterized protein</fullName>
    </submittedName>
</protein>
<sequence>MCMSIIEDSTVFSISAFLYLLVQHIAVLPLKQCSYELQYVKWENVTLEDRPTNVHDSLALCPEDN</sequence>
<dbReference type="AlphaFoldDB" id="A0A0V1M1X5"/>
<comment type="caution">
    <text evidence="1">The sequence shown here is derived from an EMBL/GenBank/DDBJ whole genome shotgun (WGS) entry which is preliminary data.</text>
</comment>
<gene>
    <name evidence="1" type="ORF">T10_3988</name>
</gene>
<proteinExistence type="predicted"/>
<reference evidence="1 2" key="1">
    <citation type="submission" date="2015-01" db="EMBL/GenBank/DDBJ databases">
        <title>Evolution of Trichinella species and genotypes.</title>
        <authorList>
            <person name="Korhonen P.K."/>
            <person name="Edoardo P."/>
            <person name="Giuseppe L.R."/>
            <person name="Gasser R.B."/>
        </authorList>
    </citation>
    <scope>NUCLEOTIDE SEQUENCE [LARGE SCALE GENOMIC DNA]</scope>
    <source>
        <strain evidence="1">ISS1980</strain>
    </source>
</reference>
<keyword evidence="2" id="KW-1185">Reference proteome</keyword>